<dbReference type="EMBL" id="FSQW01000001">
    <property type="protein sequence ID" value="SIN65809.1"/>
    <property type="molecule type" value="Genomic_DNA"/>
</dbReference>
<evidence type="ECO:0000313" key="2">
    <source>
        <dbReference type="EMBL" id="SIN65809.1"/>
    </source>
</evidence>
<dbReference type="SUPFAM" id="SSF53474">
    <property type="entry name" value="alpha/beta-Hydrolases"/>
    <property type="match status" value="1"/>
</dbReference>
<keyword evidence="3" id="KW-1185">Reference proteome</keyword>
<dbReference type="Proteomes" id="UP000185192">
    <property type="component" value="Unassembled WGS sequence"/>
</dbReference>
<gene>
    <name evidence="2" type="ORF">SAMN02745824_1549</name>
</gene>
<proteinExistence type="predicted"/>
<evidence type="ECO:0000313" key="3">
    <source>
        <dbReference type="Proteomes" id="UP000185192"/>
    </source>
</evidence>
<dbReference type="InterPro" id="IPR029058">
    <property type="entry name" value="AB_hydrolase_fold"/>
</dbReference>
<dbReference type="Pfam" id="PF05990">
    <property type="entry name" value="DUF900"/>
    <property type="match status" value="1"/>
</dbReference>
<evidence type="ECO:0000256" key="1">
    <source>
        <dbReference type="SAM" id="MobiDB-lite"/>
    </source>
</evidence>
<dbReference type="RefSeq" id="WP_074204459.1">
    <property type="nucleotide sequence ID" value="NZ_FSQW01000001.1"/>
</dbReference>
<dbReference type="PROSITE" id="PS51257">
    <property type="entry name" value="PROKAR_LIPOPROTEIN"/>
    <property type="match status" value="1"/>
</dbReference>
<organism evidence="2 3">
    <name type="scientific">Parasphingorhabdus marina DSM 22363</name>
    <dbReference type="NCBI Taxonomy" id="1123272"/>
    <lineage>
        <taxon>Bacteria</taxon>
        <taxon>Pseudomonadati</taxon>
        <taxon>Pseudomonadota</taxon>
        <taxon>Alphaproteobacteria</taxon>
        <taxon>Sphingomonadales</taxon>
        <taxon>Sphingomonadaceae</taxon>
        <taxon>Parasphingorhabdus</taxon>
    </lineage>
</organism>
<feature type="region of interest" description="Disordered" evidence="1">
    <location>
        <begin position="86"/>
        <end position="108"/>
    </location>
</feature>
<dbReference type="PANTHER" id="PTHR36513:SF1">
    <property type="entry name" value="TRANSMEMBRANE PROTEIN"/>
    <property type="match status" value="1"/>
</dbReference>
<dbReference type="AlphaFoldDB" id="A0A1N6D4Y6"/>
<dbReference type="InterPro" id="IPR010297">
    <property type="entry name" value="DUF900_hydrolase"/>
</dbReference>
<dbReference type="PANTHER" id="PTHR36513">
    <property type="entry name" value="ABC TRANSMEMBRANE TYPE-1 DOMAIN-CONTAINING PROTEIN"/>
    <property type="match status" value="1"/>
</dbReference>
<name>A0A1N6D4Y6_9SPHN</name>
<sequence length="407" mass="45400">MTRAGPPRLRLLGLGLALLATGCISPVDYGDVRHSELVADPRCDVAPATGNATSSHRYFVVTSRLPDCRGSDILLTRHRGDRMRYGRFADPRETEAETGSDKSPVPLSLSGEQQWWTDLSRIMDNREGRALVYVHGFRDNFRISSEDTAQIARLTGFTGPVIQYSWPTQGELLKYVVDETNMYWDERNFRRFLMKLAEQPWTREIVLISHSLGARLVIPAVEYVDRNSASRDSSNISNIILASPDIDRQFFEREIAAETLAGRRIKTGRRITVYTSAEDRALDLSYRIHGYPRLGSPDCFDPFRAAALEEKGLPARCYAVLPGADMMPAKSGLTVIDTSAVSKGANGHSDFLRSATACLDFAAVVNGERERRAGREATHLPHVFTLPALPKGEEPDHPLICRRTLLQ</sequence>
<protein>
    <submittedName>
        <fullName evidence="2">Esterase/lipase superfamily enzyme</fullName>
    </submittedName>
</protein>
<feature type="compositionally biased region" description="Basic and acidic residues" evidence="1">
    <location>
        <begin position="86"/>
        <end position="95"/>
    </location>
</feature>
<accession>A0A1N6D4Y6</accession>
<reference evidence="3" key="1">
    <citation type="submission" date="2016-11" db="EMBL/GenBank/DDBJ databases">
        <authorList>
            <person name="Varghese N."/>
            <person name="Submissions S."/>
        </authorList>
    </citation>
    <scope>NUCLEOTIDE SEQUENCE [LARGE SCALE GENOMIC DNA]</scope>
    <source>
        <strain evidence="3">DSM 22363</strain>
    </source>
</reference>
<dbReference type="STRING" id="1123272.SAMN02745824_1549"/>